<reference evidence="1 2" key="1">
    <citation type="submission" date="2017-07" db="EMBL/GenBank/DDBJ databases">
        <title>Genomes of Fischerella (Mastigocladus) sp. strains.</title>
        <authorList>
            <person name="Miller S.R."/>
        </authorList>
    </citation>
    <scope>NUCLEOTIDE SEQUENCE [LARGE SCALE GENOMIC DNA]</scope>
    <source>
        <strain evidence="1 2">CCMEE 5318</strain>
    </source>
</reference>
<comment type="caution">
    <text evidence="1">The sequence shown here is derived from an EMBL/GenBank/DDBJ whole genome shotgun (WGS) entry which is preliminary data.</text>
</comment>
<sequence>MAHLMYTNYDALPSFPACTNRFCGVLAGFRPPRGVFTDGRAHALPKGDNADGHTTALVRDVDERSCAHGAGWCGIINAALIMERGVGYNQRR</sequence>
<name>A0A2N6L665_9CYAN</name>
<gene>
    <name evidence="1" type="ORF">CEN46_23705</name>
</gene>
<dbReference type="RefSeq" id="WP_102183413.1">
    <property type="nucleotide sequence ID" value="NZ_NMQE01000820.1"/>
</dbReference>
<dbReference type="EMBL" id="NMQE01000820">
    <property type="protein sequence ID" value="PMB17379.1"/>
    <property type="molecule type" value="Genomic_DNA"/>
</dbReference>
<organism evidence="1 2">
    <name type="scientific">Fischerella thermalis CCMEE 5318</name>
    <dbReference type="NCBI Taxonomy" id="2019666"/>
    <lineage>
        <taxon>Bacteria</taxon>
        <taxon>Bacillati</taxon>
        <taxon>Cyanobacteriota</taxon>
        <taxon>Cyanophyceae</taxon>
        <taxon>Nostocales</taxon>
        <taxon>Hapalosiphonaceae</taxon>
        <taxon>Fischerella</taxon>
    </lineage>
</organism>
<protein>
    <submittedName>
        <fullName evidence="1">Uncharacterized protein</fullName>
    </submittedName>
</protein>
<proteinExistence type="predicted"/>
<evidence type="ECO:0000313" key="2">
    <source>
        <dbReference type="Proteomes" id="UP000235081"/>
    </source>
</evidence>
<dbReference type="AlphaFoldDB" id="A0A2N6L665"/>
<evidence type="ECO:0000313" key="1">
    <source>
        <dbReference type="EMBL" id="PMB17379.1"/>
    </source>
</evidence>
<dbReference type="Proteomes" id="UP000235081">
    <property type="component" value="Unassembled WGS sequence"/>
</dbReference>
<accession>A0A2N6L665</accession>